<evidence type="ECO:0000256" key="3">
    <source>
        <dbReference type="RuleBase" id="RU361235"/>
    </source>
</evidence>
<dbReference type="InterPro" id="IPR002018">
    <property type="entry name" value="CarbesteraseB"/>
</dbReference>
<feature type="domain" description="Carboxylesterase type B" evidence="4">
    <location>
        <begin position="2"/>
        <end position="261"/>
    </location>
</feature>
<evidence type="ECO:0000313" key="6">
    <source>
        <dbReference type="Proteomes" id="UP001172684"/>
    </source>
</evidence>
<comment type="caution">
    <text evidence="5">The sequence shown here is derived from an EMBL/GenBank/DDBJ whole genome shotgun (WGS) entry which is preliminary data.</text>
</comment>
<dbReference type="Pfam" id="PF00135">
    <property type="entry name" value="COesterase"/>
    <property type="match status" value="2"/>
</dbReference>
<dbReference type="InterPro" id="IPR029058">
    <property type="entry name" value="AB_hydrolase_fold"/>
</dbReference>
<dbReference type="SUPFAM" id="SSF53474">
    <property type="entry name" value="alpha/beta-Hydrolases"/>
    <property type="match status" value="1"/>
</dbReference>
<dbReference type="PROSITE" id="PS00122">
    <property type="entry name" value="CARBOXYLESTERASE_B_1"/>
    <property type="match status" value="1"/>
</dbReference>
<dbReference type="Gene3D" id="3.40.50.1820">
    <property type="entry name" value="alpha/beta hydrolase"/>
    <property type="match status" value="2"/>
</dbReference>
<gene>
    <name evidence="5" type="ORF">H2201_003196</name>
</gene>
<evidence type="ECO:0000313" key="5">
    <source>
        <dbReference type="EMBL" id="KAJ9666792.1"/>
    </source>
</evidence>
<reference evidence="5" key="1">
    <citation type="submission" date="2022-10" db="EMBL/GenBank/DDBJ databases">
        <title>Culturing micro-colonial fungi from biological soil crusts in the Mojave desert and describing Neophaeococcomyces mojavensis, and introducing the new genera and species Taxawa tesnikishii.</title>
        <authorList>
            <person name="Kurbessoian T."/>
            <person name="Stajich J.E."/>
        </authorList>
    </citation>
    <scope>NUCLEOTIDE SEQUENCE</scope>
    <source>
        <strain evidence="5">TK_1</strain>
    </source>
</reference>
<dbReference type="PANTHER" id="PTHR43918:SF4">
    <property type="entry name" value="CARBOXYLIC ESTER HYDROLASE"/>
    <property type="match status" value="1"/>
</dbReference>
<dbReference type="EC" id="3.1.1.-" evidence="3"/>
<dbReference type="PANTHER" id="PTHR43918">
    <property type="entry name" value="ACETYLCHOLINESTERASE"/>
    <property type="match status" value="1"/>
</dbReference>
<keyword evidence="6" id="KW-1185">Reference proteome</keyword>
<dbReference type="EMBL" id="JAPDRL010000017">
    <property type="protein sequence ID" value="KAJ9666792.1"/>
    <property type="molecule type" value="Genomic_DNA"/>
</dbReference>
<proteinExistence type="inferred from homology"/>
<evidence type="ECO:0000256" key="1">
    <source>
        <dbReference type="ARBA" id="ARBA00005964"/>
    </source>
</evidence>
<feature type="domain" description="Carboxylesterase type B" evidence="4">
    <location>
        <begin position="272"/>
        <end position="367"/>
    </location>
</feature>
<dbReference type="InterPro" id="IPR019819">
    <property type="entry name" value="Carboxylesterase_B_CS"/>
</dbReference>
<comment type="similarity">
    <text evidence="1 3">Belongs to the type-B carboxylesterase/lipase family.</text>
</comment>
<dbReference type="InterPro" id="IPR050654">
    <property type="entry name" value="AChE-related_enzymes"/>
</dbReference>
<organism evidence="5 6">
    <name type="scientific">Coniosporium apollinis</name>
    <dbReference type="NCBI Taxonomy" id="61459"/>
    <lineage>
        <taxon>Eukaryota</taxon>
        <taxon>Fungi</taxon>
        <taxon>Dikarya</taxon>
        <taxon>Ascomycota</taxon>
        <taxon>Pezizomycotina</taxon>
        <taxon>Dothideomycetes</taxon>
        <taxon>Dothideomycetes incertae sedis</taxon>
        <taxon>Coniosporium</taxon>
    </lineage>
</organism>
<dbReference type="PROSITE" id="PS00941">
    <property type="entry name" value="CARBOXYLESTERASE_B_2"/>
    <property type="match status" value="1"/>
</dbReference>
<dbReference type="Proteomes" id="UP001172684">
    <property type="component" value="Unassembled WGS sequence"/>
</dbReference>
<keyword evidence="2 3" id="KW-0378">Hydrolase</keyword>
<evidence type="ECO:0000259" key="4">
    <source>
        <dbReference type="Pfam" id="PF00135"/>
    </source>
</evidence>
<name>A0ABQ9NXH1_9PEZI</name>
<sequence length="403" mass="43360">MGEDCLTISVWTPVRAGRKGEHGWHRGKKNEGFPVMMFIYGGGFQTGGENVPYQIPAQWVQRSQNLIVVSFNYRLNVFGFPNAAGLSEQNLGLLDQRLAVEWVRDNIAGFGGDPTRIILWGQSAGAMSVDFYNFAHYDDPIVEGLIMNSGSALVPLRSADTSHSNFSFVASQVGCGNQADAAAELACMRGVPAQTLEQFVGTYQGSGATPGITFAPIADGKVVFDNYTERALEGKLAKVPAIIGTNSEDGVPFAPYNPSGPNQTIAQQALLSLFFCPAVVTTRNRLAAGRTTYRYEYRGNFTNISPRPWMGAYHSAELPLLFGTHPNYRGNSTPFEYAVSAAMQDAWQAFARDPNGGLATQDWPAYTGPGGAVRIFGADGTVAQTRDLSVLEAMCNGVPAIAS</sequence>
<dbReference type="InterPro" id="IPR019826">
    <property type="entry name" value="Carboxylesterase_B_AS"/>
</dbReference>
<evidence type="ECO:0000256" key="2">
    <source>
        <dbReference type="ARBA" id="ARBA00022801"/>
    </source>
</evidence>
<accession>A0ABQ9NXH1</accession>
<protein>
    <recommendedName>
        <fullName evidence="3">Carboxylic ester hydrolase</fullName>
        <ecNumber evidence="3">3.1.1.-</ecNumber>
    </recommendedName>
</protein>